<evidence type="ECO:0000256" key="8">
    <source>
        <dbReference type="SAM" id="Phobius"/>
    </source>
</evidence>
<dbReference type="EMBL" id="JAPMKX010000004">
    <property type="protein sequence ID" value="MCX7538696.1"/>
    <property type="molecule type" value="Genomic_DNA"/>
</dbReference>
<dbReference type="PANTHER" id="PTHR30472:SF1">
    <property type="entry name" value="FE(3+) DICITRATE TRANSPORT SYSTEM PERMEASE PROTEIN FECC-RELATED"/>
    <property type="match status" value="1"/>
</dbReference>
<name>A0A9Q4CD68_9CORY</name>
<evidence type="ECO:0000256" key="9">
    <source>
        <dbReference type="SAM" id="SignalP"/>
    </source>
</evidence>
<feature type="transmembrane region" description="Helical" evidence="8">
    <location>
        <begin position="80"/>
        <end position="97"/>
    </location>
</feature>
<dbReference type="GO" id="GO:0022857">
    <property type="term" value="F:transmembrane transporter activity"/>
    <property type="evidence" value="ECO:0007669"/>
    <property type="project" value="InterPro"/>
</dbReference>
<dbReference type="AlphaFoldDB" id="A0A9Q4CD68"/>
<evidence type="ECO:0000256" key="3">
    <source>
        <dbReference type="ARBA" id="ARBA00022448"/>
    </source>
</evidence>
<dbReference type="InterPro" id="IPR000522">
    <property type="entry name" value="ABC_transptr_permease_BtuC"/>
</dbReference>
<dbReference type="Pfam" id="PF01032">
    <property type="entry name" value="FecCD"/>
    <property type="match status" value="1"/>
</dbReference>
<keyword evidence="3" id="KW-0813">Transport</keyword>
<dbReference type="GO" id="GO:0033214">
    <property type="term" value="P:siderophore-iron import into cell"/>
    <property type="evidence" value="ECO:0007669"/>
    <property type="project" value="TreeGrafter"/>
</dbReference>
<keyword evidence="6 8" id="KW-1133">Transmembrane helix</keyword>
<protein>
    <submittedName>
        <fullName evidence="10">Iron chelate uptake ABC transporter family permease subunit</fullName>
    </submittedName>
</protein>
<keyword evidence="5 8" id="KW-0812">Transmembrane</keyword>
<dbReference type="SUPFAM" id="SSF81345">
    <property type="entry name" value="ABC transporter involved in vitamin B12 uptake, BtuC"/>
    <property type="match status" value="1"/>
</dbReference>
<accession>A0A9Q4CD68</accession>
<sequence>MNVVRARLLGFAAITLLAGGATAAVGPIGFLGLMVPHVVRAMTGPDYRWIVPASALTGSLVLVVADIVGRTLVRPGELQVGIVLALIGAPFFIALVRRKRLVTL</sequence>
<keyword evidence="7 8" id="KW-0472">Membrane</keyword>
<gene>
    <name evidence="10" type="ORF">OS123_09140</name>
</gene>
<dbReference type="PANTHER" id="PTHR30472">
    <property type="entry name" value="FERRIC ENTEROBACTIN TRANSPORT SYSTEM PERMEASE PROTEIN"/>
    <property type="match status" value="1"/>
</dbReference>
<comment type="subcellular location">
    <subcellularLocation>
        <location evidence="1">Cell membrane</location>
        <topology evidence="1">Multi-pass membrane protein</topology>
    </subcellularLocation>
</comment>
<dbReference type="InterPro" id="IPR037294">
    <property type="entry name" value="ABC_BtuC-like"/>
</dbReference>
<comment type="caution">
    <text evidence="10">The sequence shown here is derived from an EMBL/GenBank/DDBJ whole genome shotgun (WGS) entry which is preliminary data.</text>
</comment>
<reference evidence="10" key="1">
    <citation type="submission" date="2022-11" db="EMBL/GenBank/DDBJ databases">
        <title>Corynebacterium sp. isolated from Penguins.</title>
        <authorList>
            <person name="Sedlar K."/>
            <person name="Svec P."/>
        </authorList>
    </citation>
    <scope>NUCLEOTIDE SEQUENCE</scope>
    <source>
        <strain evidence="10">P5875</strain>
    </source>
</reference>
<organism evidence="10 11">
    <name type="scientific">Corynebacterium antarcticum</name>
    <dbReference type="NCBI Taxonomy" id="2800405"/>
    <lineage>
        <taxon>Bacteria</taxon>
        <taxon>Bacillati</taxon>
        <taxon>Actinomycetota</taxon>
        <taxon>Actinomycetes</taxon>
        <taxon>Mycobacteriales</taxon>
        <taxon>Corynebacteriaceae</taxon>
        <taxon>Corynebacterium</taxon>
    </lineage>
</organism>
<keyword evidence="9" id="KW-0732">Signal</keyword>
<dbReference type="Gene3D" id="1.10.3470.10">
    <property type="entry name" value="ABC transporter involved in vitamin B12 uptake, BtuC"/>
    <property type="match status" value="1"/>
</dbReference>
<evidence type="ECO:0000256" key="1">
    <source>
        <dbReference type="ARBA" id="ARBA00004651"/>
    </source>
</evidence>
<evidence type="ECO:0000256" key="4">
    <source>
        <dbReference type="ARBA" id="ARBA00022475"/>
    </source>
</evidence>
<comment type="similarity">
    <text evidence="2">Belongs to the binding-protein-dependent transport system permease family. FecCD subfamily.</text>
</comment>
<evidence type="ECO:0000256" key="6">
    <source>
        <dbReference type="ARBA" id="ARBA00022989"/>
    </source>
</evidence>
<evidence type="ECO:0000256" key="5">
    <source>
        <dbReference type="ARBA" id="ARBA00022692"/>
    </source>
</evidence>
<evidence type="ECO:0000313" key="10">
    <source>
        <dbReference type="EMBL" id="MCX7538696.1"/>
    </source>
</evidence>
<evidence type="ECO:0000313" key="11">
    <source>
        <dbReference type="Proteomes" id="UP001070238"/>
    </source>
</evidence>
<proteinExistence type="inferred from homology"/>
<dbReference type="GO" id="GO:0005886">
    <property type="term" value="C:plasma membrane"/>
    <property type="evidence" value="ECO:0007669"/>
    <property type="project" value="UniProtKB-SubCell"/>
</dbReference>
<evidence type="ECO:0000256" key="2">
    <source>
        <dbReference type="ARBA" id="ARBA00007935"/>
    </source>
</evidence>
<evidence type="ECO:0000256" key="7">
    <source>
        <dbReference type="ARBA" id="ARBA00023136"/>
    </source>
</evidence>
<dbReference type="Proteomes" id="UP001070238">
    <property type="component" value="Unassembled WGS sequence"/>
</dbReference>
<feature type="signal peptide" evidence="9">
    <location>
        <begin position="1"/>
        <end position="23"/>
    </location>
</feature>
<feature type="transmembrane region" description="Helical" evidence="8">
    <location>
        <begin position="47"/>
        <end position="68"/>
    </location>
</feature>
<feature type="chain" id="PRO_5040188727" evidence="9">
    <location>
        <begin position="24"/>
        <end position="104"/>
    </location>
</feature>
<keyword evidence="4" id="KW-1003">Cell membrane</keyword>
<dbReference type="RefSeq" id="WP_267164956.1">
    <property type="nucleotide sequence ID" value="NZ_JALNJB010000004.1"/>
</dbReference>